<dbReference type="AlphaFoldDB" id="D5ELV8"/>
<keyword evidence="1" id="KW-0812">Transmembrane</keyword>
<keyword evidence="1" id="KW-0472">Membrane</keyword>
<dbReference type="Proteomes" id="UP000000925">
    <property type="component" value="Chromosome"/>
</dbReference>
<keyword evidence="3" id="KW-1185">Reference proteome</keyword>
<feature type="transmembrane region" description="Helical" evidence="1">
    <location>
        <begin position="6"/>
        <end position="29"/>
    </location>
</feature>
<evidence type="ECO:0000313" key="3">
    <source>
        <dbReference type="Proteomes" id="UP000000925"/>
    </source>
</evidence>
<keyword evidence="1" id="KW-1133">Transmembrane helix</keyword>
<dbReference type="EMBL" id="CP001998">
    <property type="protein sequence ID" value="ADE53283.1"/>
    <property type="molecule type" value="Genomic_DNA"/>
</dbReference>
<evidence type="ECO:0008006" key="4">
    <source>
        <dbReference type="Google" id="ProtNLM"/>
    </source>
</evidence>
<evidence type="ECO:0000256" key="1">
    <source>
        <dbReference type="SAM" id="Phobius"/>
    </source>
</evidence>
<protein>
    <recommendedName>
        <fullName evidence="4">DUF3784 domain-containing protein</fullName>
    </recommendedName>
</protein>
<name>D5ELV8_CORAD</name>
<feature type="transmembrane region" description="Helical" evidence="1">
    <location>
        <begin position="69"/>
        <end position="98"/>
    </location>
</feature>
<sequence>MMITIMYILLALLSLKSIYNLTIPYSLLAKMRRNEEGGISFMPYVDLGIIALMLLGALASIAITSLPNVFSILGVGLGVVALSYLHLFIVMIIGGSVISKRRSKE</sequence>
<evidence type="ECO:0000313" key="2">
    <source>
        <dbReference type="EMBL" id="ADE53283.1"/>
    </source>
</evidence>
<dbReference type="HOGENOM" id="CLU_2232033_0_0_0"/>
<feature type="transmembrane region" description="Helical" evidence="1">
    <location>
        <begin position="41"/>
        <end position="63"/>
    </location>
</feature>
<dbReference type="KEGG" id="caa:Caka_0257"/>
<reference evidence="2 3" key="1">
    <citation type="journal article" date="2010" name="Stand. Genomic Sci.">
        <title>Complete genome sequence of Coraliomargarita akajimensis type strain (04OKA010-24).</title>
        <authorList>
            <person name="Mavromatis K."/>
            <person name="Abt B."/>
            <person name="Brambilla E."/>
            <person name="Lapidus A."/>
            <person name="Copeland A."/>
            <person name="Deshpande S."/>
            <person name="Nolan M."/>
            <person name="Lucas S."/>
            <person name="Tice H."/>
            <person name="Cheng J.F."/>
            <person name="Han C."/>
            <person name="Detter J.C."/>
            <person name="Woyke T."/>
            <person name="Goodwin L."/>
            <person name="Pitluck S."/>
            <person name="Held B."/>
            <person name="Brettin T."/>
            <person name="Tapia R."/>
            <person name="Ivanova N."/>
            <person name="Mikhailova N."/>
            <person name="Pati A."/>
            <person name="Liolios K."/>
            <person name="Chen A."/>
            <person name="Palaniappan K."/>
            <person name="Land M."/>
            <person name="Hauser L."/>
            <person name="Chang Y.J."/>
            <person name="Jeffries C.D."/>
            <person name="Rohde M."/>
            <person name="Goker M."/>
            <person name="Bristow J."/>
            <person name="Eisen J.A."/>
            <person name="Markowitz V."/>
            <person name="Hugenholtz P."/>
            <person name="Klenk H.P."/>
            <person name="Kyrpides N.C."/>
        </authorList>
    </citation>
    <scope>NUCLEOTIDE SEQUENCE [LARGE SCALE GENOMIC DNA]</scope>
    <source>
        <strain evidence="3">DSM 45221 / IAM 15411 / JCM 23193 / KCTC 12865</strain>
    </source>
</reference>
<accession>D5ELV8</accession>
<organism evidence="2 3">
    <name type="scientific">Coraliomargarita akajimensis (strain DSM 45221 / IAM 15411 / JCM 23193 / KCTC 12865 / 04OKA010-24)</name>
    <dbReference type="NCBI Taxonomy" id="583355"/>
    <lineage>
        <taxon>Bacteria</taxon>
        <taxon>Pseudomonadati</taxon>
        <taxon>Verrucomicrobiota</taxon>
        <taxon>Opitutia</taxon>
        <taxon>Puniceicoccales</taxon>
        <taxon>Coraliomargaritaceae</taxon>
        <taxon>Coraliomargarita</taxon>
    </lineage>
</organism>
<proteinExistence type="predicted"/>
<dbReference type="STRING" id="583355.Caka_0257"/>
<gene>
    <name evidence="2" type="ordered locus">Caka_0257</name>
</gene>